<dbReference type="InterPro" id="IPR050188">
    <property type="entry name" value="RluA_PseudoU_synthase"/>
</dbReference>
<accession>A0A0R2D6F1</accession>
<evidence type="ECO:0000256" key="3">
    <source>
        <dbReference type="PIRSR" id="PIRSR606225-1"/>
    </source>
</evidence>
<evidence type="ECO:0000313" key="7">
    <source>
        <dbReference type="Proteomes" id="UP000051015"/>
    </source>
</evidence>
<dbReference type="InterPro" id="IPR006145">
    <property type="entry name" value="PsdUridine_synth_RsuA/RluA"/>
</dbReference>
<sequence length="297" mass="34209">MQISWEYVESSPIKIRTFLKLKGVSRRLLTKVRYRGGHILLNGKEGRKTDKMCTNDRLTLILPPENSKNSLIPSYVPLDVLYEDRDFLIVNKPPGVASIPSPLHPTDSLVNRVWGYYQLKQYRGIIPHIVTRLDRDTSGIVLFAKHCYAHSLLDVQLKCHRVQKYYLAILTGQLKNQHVLINLPIDRDPSSIIKRQVTDKGVNASSEIQQVQCLREAYTLCRIQLHTGKTHQIRVHCSYLGHPLVGDSLYGGQRHVPVQRQALHCEQLIFKHPFLDKVINIKCNLPRDMQIFIQKNN</sequence>
<dbReference type="InterPro" id="IPR020103">
    <property type="entry name" value="PsdUridine_synth_cat_dom_sf"/>
</dbReference>
<dbReference type="CDD" id="cd02869">
    <property type="entry name" value="PseudoU_synth_RluA_like"/>
    <property type="match status" value="1"/>
</dbReference>
<dbReference type="RefSeq" id="WP_057876285.1">
    <property type="nucleotide sequence ID" value="NZ_AYZD01000018.1"/>
</dbReference>
<gene>
    <name evidence="6" type="ORF">FC19_GL001299</name>
</gene>
<dbReference type="EMBL" id="AYZD01000018">
    <property type="protein sequence ID" value="KRM95820.1"/>
    <property type="molecule type" value="Genomic_DNA"/>
</dbReference>
<dbReference type="PATRIC" id="fig|1423725.3.peg.1337"/>
<comment type="function">
    <text evidence="4">Responsible for synthesis of pseudouridine from uracil.</text>
</comment>
<dbReference type="GO" id="GO:0000455">
    <property type="term" value="P:enzyme-directed rRNA pseudouridine synthesis"/>
    <property type="evidence" value="ECO:0007669"/>
    <property type="project" value="TreeGrafter"/>
</dbReference>
<dbReference type="AlphaFoldDB" id="A0A0R2D6F1"/>
<dbReference type="SUPFAM" id="SSF55120">
    <property type="entry name" value="Pseudouridine synthase"/>
    <property type="match status" value="1"/>
</dbReference>
<dbReference type="GO" id="GO:0140098">
    <property type="term" value="F:catalytic activity, acting on RNA"/>
    <property type="evidence" value="ECO:0007669"/>
    <property type="project" value="UniProtKB-ARBA"/>
</dbReference>
<dbReference type="Pfam" id="PF00849">
    <property type="entry name" value="PseudoU_synth_2"/>
    <property type="match status" value="1"/>
</dbReference>
<organism evidence="6 7">
    <name type="scientific">Liquorilactobacillus aquaticus DSM 21051</name>
    <dbReference type="NCBI Taxonomy" id="1423725"/>
    <lineage>
        <taxon>Bacteria</taxon>
        <taxon>Bacillati</taxon>
        <taxon>Bacillota</taxon>
        <taxon>Bacilli</taxon>
        <taxon>Lactobacillales</taxon>
        <taxon>Lactobacillaceae</taxon>
        <taxon>Liquorilactobacillus</taxon>
    </lineage>
</organism>
<feature type="domain" description="Pseudouridine synthase RsuA/RluA-like" evidence="5">
    <location>
        <begin position="86"/>
        <end position="238"/>
    </location>
</feature>
<dbReference type="EC" id="5.4.99.-" evidence="4"/>
<dbReference type="InterPro" id="IPR006225">
    <property type="entry name" value="PsdUridine_synth_RluC/D"/>
</dbReference>
<dbReference type="InterPro" id="IPR006224">
    <property type="entry name" value="PsdUridine_synth_RluA-like_CS"/>
</dbReference>
<dbReference type="STRING" id="1423725.FC19_GL001299"/>
<dbReference type="GO" id="GO:0003723">
    <property type="term" value="F:RNA binding"/>
    <property type="evidence" value="ECO:0007669"/>
    <property type="project" value="InterPro"/>
</dbReference>
<dbReference type="Gene3D" id="3.30.2350.10">
    <property type="entry name" value="Pseudouridine synthase"/>
    <property type="match status" value="1"/>
</dbReference>
<feature type="active site" evidence="3">
    <location>
        <position position="134"/>
    </location>
</feature>
<protein>
    <recommendedName>
        <fullName evidence="4">Pseudouridine synthase</fullName>
        <ecNumber evidence="4">5.4.99.-</ecNumber>
    </recommendedName>
</protein>
<name>A0A0R2D6F1_9LACO</name>
<reference evidence="6 7" key="1">
    <citation type="journal article" date="2015" name="Genome Announc.">
        <title>Expanding the biotechnology potential of lactobacilli through comparative genomics of 213 strains and associated genera.</title>
        <authorList>
            <person name="Sun Z."/>
            <person name="Harris H.M."/>
            <person name="McCann A."/>
            <person name="Guo C."/>
            <person name="Argimon S."/>
            <person name="Zhang W."/>
            <person name="Yang X."/>
            <person name="Jeffery I.B."/>
            <person name="Cooney J.C."/>
            <person name="Kagawa T.F."/>
            <person name="Liu W."/>
            <person name="Song Y."/>
            <person name="Salvetti E."/>
            <person name="Wrobel A."/>
            <person name="Rasinkangas P."/>
            <person name="Parkhill J."/>
            <person name="Rea M.C."/>
            <person name="O'Sullivan O."/>
            <person name="Ritari J."/>
            <person name="Douillard F.P."/>
            <person name="Paul Ross R."/>
            <person name="Yang R."/>
            <person name="Briner A.E."/>
            <person name="Felis G.E."/>
            <person name="de Vos W.M."/>
            <person name="Barrangou R."/>
            <person name="Klaenhammer T.R."/>
            <person name="Caufield P.W."/>
            <person name="Cui Y."/>
            <person name="Zhang H."/>
            <person name="O'Toole P.W."/>
        </authorList>
    </citation>
    <scope>NUCLEOTIDE SEQUENCE [LARGE SCALE GENOMIC DNA]</scope>
    <source>
        <strain evidence="6 7">DSM 21051</strain>
    </source>
</reference>
<evidence type="ECO:0000256" key="1">
    <source>
        <dbReference type="ARBA" id="ARBA00000073"/>
    </source>
</evidence>
<evidence type="ECO:0000313" key="6">
    <source>
        <dbReference type="EMBL" id="KRM95820.1"/>
    </source>
</evidence>
<dbReference type="PANTHER" id="PTHR21600:SF35">
    <property type="entry name" value="PSEUDOURIDINE SYNTHASE"/>
    <property type="match status" value="1"/>
</dbReference>
<dbReference type="OrthoDB" id="9807829at2"/>
<dbReference type="PANTHER" id="PTHR21600">
    <property type="entry name" value="MITOCHONDRIAL RNA PSEUDOURIDINE SYNTHASE"/>
    <property type="match status" value="1"/>
</dbReference>
<dbReference type="PROSITE" id="PS01129">
    <property type="entry name" value="PSI_RLU"/>
    <property type="match status" value="1"/>
</dbReference>
<comment type="catalytic activity">
    <reaction evidence="1 4">
        <text>a uridine in RNA = a pseudouridine in RNA</text>
        <dbReference type="Rhea" id="RHEA:48348"/>
        <dbReference type="Rhea" id="RHEA-COMP:12068"/>
        <dbReference type="Rhea" id="RHEA-COMP:12069"/>
        <dbReference type="ChEBI" id="CHEBI:65314"/>
        <dbReference type="ChEBI" id="CHEBI:65315"/>
    </reaction>
</comment>
<evidence type="ECO:0000256" key="2">
    <source>
        <dbReference type="ARBA" id="ARBA00010876"/>
    </source>
</evidence>
<keyword evidence="4" id="KW-0413">Isomerase</keyword>
<evidence type="ECO:0000259" key="5">
    <source>
        <dbReference type="Pfam" id="PF00849"/>
    </source>
</evidence>
<dbReference type="GO" id="GO:0009982">
    <property type="term" value="F:pseudouridine synthase activity"/>
    <property type="evidence" value="ECO:0007669"/>
    <property type="project" value="InterPro"/>
</dbReference>
<proteinExistence type="inferred from homology"/>
<dbReference type="Proteomes" id="UP000051015">
    <property type="component" value="Unassembled WGS sequence"/>
</dbReference>
<evidence type="ECO:0000256" key="4">
    <source>
        <dbReference type="RuleBase" id="RU362028"/>
    </source>
</evidence>
<comment type="similarity">
    <text evidence="2 4">Belongs to the pseudouridine synthase RluA family.</text>
</comment>
<keyword evidence="7" id="KW-1185">Reference proteome</keyword>
<dbReference type="NCBIfam" id="TIGR00005">
    <property type="entry name" value="rluA_subfam"/>
    <property type="match status" value="1"/>
</dbReference>
<comment type="caution">
    <text evidence="6">The sequence shown here is derived from an EMBL/GenBank/DDBJ whole genome shotgun (WGS) entry which is preliminary data.</text>
</comment>